<sequence length="97" mass="11279">MTNEEFQSLVLKQLHSLTEGQSRIESRMNKLESKVDKLELSVETEVIDKIRVLFDGYSLRGDQIDKLQKHIDERLDSIEIDTGYLVSRVARLEKMAK</sequence>
<gene>
    <name evidence="1" type="ORF">SAMN05660649_04665</name>
</gene>
<dbReference type="RefSeq" id="WP_092475053.1">
    <property type="nucleotide sequence ID" value="NZ_FOOX01000023.1"/>
</dbReference>
<accession>A0A1I2YWV3</accession>
<dbReference type="EMBL" id="FOOX01000023">
    <property type="protein sequence ID" value="SFH30092.1"/>
    <property type="molecule type" value="Genomic_DNA"/>
</dbReference>
<reference evidence="2" key="1">
    <citation type="submission" date="2016-10" db="EMBL/GenBank/DDBJ databases">
        <authorList>
            <person name="Varghese N."/>
            <person name="Submissions S."/>
        </authorList>
    </citation>
    <scope>NUCLEOTIDE SEQUENCE [LARGE SCALE GENOMIC DNA]</scope>
    <source>
        <strain evidence="2">DSM 17038</strain>
    </source>
</reference>
<protein>
    <submittedName>
        <fullName evidence="1">Uncharacterized protein</fullName>
    </submittedName>
</protein>
<evidence type="ECO:0000313" key="2">
    <source>
        <dbReference type="Proteomes" id="UP000199337"/>
    </source>
</evidence>
<evidence type="ECO:0000313" key="1">
    <source>
        <dbReference type="EMBL" id="SFH30092.1"/>
    </source>
</evidence>
<name>A0A1I2YWV3_9FIRM</name>
<keyword evidence="2" id="KW-1185">Reference proteome</keyword>
<proteinExistence type="predicted"/>
<dbReference type="Proteomes" id="UP000199337">
    <property type="component" value="Unassembled WGS sequence"/>
</dbReference>
<dbReference type="OrthoDB" id="1707630at2"/>
<organism evidence="1 2">
    <name type="scientific">Desulfotruncus arcticus DSM 17038</name>
    <dbReference type="NCBI Taxonomy" id="1121424"/>
    <lineage>
        <taxon>Bacteria</taxon>
        <taxon>Bacillati</taxon>
        <taxon>Bacillota</taxon>
        <taxon>Clostridia</taxon>
        <taxon>Eubacteriales</taxon>
        <taxon>Desulfallaceae</taxon>
        <taxon>Desulfotruncus</taxon>
    </lineage>
</organism>
<dbReference type="AlphaFoldDB" id="A0A1I2YWV3"/>
<dbReference type="STRING" id="341036.SAMN05660649_04665"/>